<feature type="compositionally biased region" description="Basic and acidic residues" evidence="1">
    <location>
        <begin position="53"/>
        <end position="62"/>
    </location>
</feature>
<proteinExistence type="predicted"/>
<protein>
    <recommendedName>
        <fullName evidence="4">Zinc finger PHD-type domain-containing protein</fullName>
    </recommendedName>
</protein>
<reference evidence="3" key="1">
    <citation type="submission" date="2024-06" db="EMBL/GenBank/DDBJ databases">
        <title>Multi-omics analyses provide insights into the biosynthesis of the anticancer antibiotic pleurotin in Hohenbuehelia grisea.</title>
        <authorList>
            <person name="Weaver J.A."/>
            <person name="Alberti F."/>
        </authorList>
    </citation>
    <scope>NUCLEOTIDE SEQUENCE [LARGE SCALE GENOMIC DNA]</scope>
    <source>
        <strain evidence="3">T-177</strain>
    </source>
</reference>
<dbReference type="Proteomes" id="UP001556367">
    <property type="component" value="Unassembled WGS sequence"/>
</dbReference>
<dbReference type="InterPro" id="IPR013083">
    <property type="entry name" value="Znf_RING/FYVE/PHD"/>
</dbReference>
<feature type="region of interest" description="Disordered" evidence="1">
    <location>
        <begin position="454"/>
        <end position="504"/>
    </location>
</feature>
<evidence type="ECO:0000313" key="2">
    <source>
        <dbReference type="EMBL" id="KAL0960997.1"/>
    </source>
</evidence>
<evidence type="ECO:0000256" key="1">
    <source>
        <dbReference type="SAM" id="MobiDB-lite"/>
    </source>
</evidence>
<sequence length="504" mass="56093">MALRDPTSDDELERELPPSSSATPGSPSPAQVALPADSEGLSSPCSTSGRAPDVPDKDPVSGLDHQDFPFHCRCGIKGDGNTLMSREPAVQCNLCGIWSHIACQKGGRASNLARSTHFDCDFCAGYTLPWRKTDSIALDARPSNRKTRQRSLRSRLIAGKGALARYGEFYYPVRIIQRNAGNLYEVSWWRKCAFPKDLNEEIERGNGRTIVKEDTLLDELWDDAPARRKIRLGKWVHAHEIPSEEDILMNPGAYPYTAAIDAALRPFRDEVAALIEDPSASPELNIPARAYLKECKKPLNCPVPFTGNLSAECAARIMNWIEAHIDESIRGHRANWLGLLGHAHAVTLVLAGSLQQPPHEMDPQHEDARQKLLLQAWQLQRNGVPDEFLHVDVDRECLDIFEKRLFDMSADAGEAGEKQRGKAAGFHQEGWNPYSGAPEEWGHIESEAEIEVIEDVVTEPTKTKRGLSEPENLPPKRRKVTLKSGAKEEARPPKAKPARGRKRK</sequence>
<dbReference type="Gene3D" id="3.30.40.10">
    <property type="entry name" value="Zinc/RING finger domain, C3HC4 (zinc finger)"/>
    <property type="match status" value="1"/>
</dbReference>
<feature type="compositionally biased region" description="Low complexity" evidence="1">
    <location>
        <begin position="17"/>
        <end position="29"/>
    </location>
</feature>
<comment type="caution">
    <text evidence="2">The sequence shown here is derived from an EMBL/GenBank/DDBJ whole genome shotgun (WGS) entry which is preliminary data.</text>
</comment>
<gene>
    <name evidence="2" type="ORF">HGRIS_014932</name>
</gene>
<accession>A0ABR3JZD3</accession>
<dbReference type="EMBL" id="JASNQZ010000001">
    <property type="protein sequence ID" value="KAL0960997.1"/>
    <property type="molecule type" value="Genomic_DNA"/>
</dbReference>
<evidence type="ECO:0008006" key="4">
    <source>
        <dbReference type="Google" id="ProtNLM"/>
    </source>
</evidence>
<organism evidence="2 3">
    <name type="scientific">Hohenbuehelia grisea</name>
    <dbReference type="NCBI Taxonomy" id="104357"/>
    <lineage>
        <taxon>Eukaryota</taxon>
        <taxon>Fungi</taxon>
        <taxon>Dikarya</taxon>
        <taxon>Basidiomycota</taxon>
        <taxon>Agaricomycotina</taxon>
        <taxon>Agaricomycetes</taxon>
        <taxon>Agaricomycetidae</taxon>
        <taxon>Agaricales</taxon>
        <taxon>Pleurotineae</taxon>
        <taxon>Pleurotaceae</taxon>
        <taxon>Hohenbuehelia</taxon>
    </lineage>
</organism>
<feature type="compositionally biased region" description="Polar residues" evidence="1">
    <location>
        <begin position="40"/>
        <end position="49"/>
    </location>
</feature>
<name>A0ABR3JZD3_9AGAR</name>
<feature type="region of interest" description="Disordered" evidence="1">
    <location>
        <begin position="1"/>
        <end position="62"/>
    </location>
</feature>
<feature type="compositionally biased region" description="Basic residues" evidence="1">
    <location>
        <begin position="493"/>
        <end position="504"/>
    </location>
</feature>
<dbReference type="InterPro" id="IPR011011">
    <property type="entry name" value="Znf_FYVE_PHD"/>
</dbReference>
<dbReference type="SUPFAM" id="SSF57903">
    <property type="entry name" value="FYVE/PHD zinc finger"/>
    <property type="match status" value="1"/>
</dbReference>
<keyword evidence="3" id="KW-1185">Reference proteome</keyword>
<evidence type="ECO:0000313" key="3">
    <source>
        <dbReference type="Proteomes" id="UP001556367"/>
    </source>
</evidence>